<dbReference type="Proteomes" id="UP000334019">
    <property type="component" value="Chromosome"/>
</dbReference>
<sequence>MRPTTTVRRPSWARSVWRVLTLPALWPTALRVVHRTARPGWWRRPPFLPVPDRAYWTFRSVTAFGGEGGAPDPDEVVAYLEWCRAWPSVVRR</sequence>
<organism evidence="1 2">
    <name type="scientific">Actinomarinicola tropica</name>
    <dbReference type="NCBI Taxonomy" id="2789776"/>
    <lineage>
        <taxon>Bacteria</taxon>
        <taxon>Bacillati</taxon>
        <taxon>Actinomycetota</taxon>
        <taxon>Acidimicrobiia</taxon>
        <taxon>Acidimicrobiales</taxon>
        <taxon>Iamiaceae</taxon>
        <taxon>Actinomarinicola</taxon>
    </lineage>
</organism>
<proteinExistence type="predicted"/>
<dbReference type="EMBL" id="CP045851">
    <property type="protein sequence ID" value="QGG95558.1"/>
    <property type="molecule type" value="Genomic_DNA"/>
</dbReference>
<keyword evidence="2" id="KW-1185">Reference proteome</keyword>
<name>A0A5Q2RFE5_9ACTN</name>
<evidence type="ECO:0000313" key="2">
    <source>
        <dbReference type="Proteomes" id="UP000334019"/>
    </source>
</evidence>
<dbReference type="AlphaFoldDB" id="A0A5Q2RFE5"/>
<reference evidence="1 2" key="1">
    <citation type="submission" date="2019-11" db="EMBL/GenBank/DDBJ databases">
        <authorList>
            <person name="He Y."/>
        </authorList>
    </citation>
    <scope>NUCLEOTIDE SEQUENCE [LARGE SCALE GENOMIC DNA]</scope>
    <source>
        <strain evidence="1 2">SCSIO 58843</strain>
    </source>
</reference>
<dbReference type="RefSeq" id="WP_153759665.1">
    <property type="nucleotide sequence ID" value="NZ_CP045851.1"/>
</dbReference>
<accession>A0A5Q2RFE5</accession>
<gene>
    <name evidence="1" type="ORF">GH723_10880</name>
</gene>
<dbReference type="KEGG" id="atq:GH723_10880"/>
<evidence type="ECO:0000313" key="1">
    <source>
        <dbReference type="EMBL" id="QGG95558.1"/>
    </source>
</evidence>
<protein>
    <submittedName>
        <fullName evidence="1">Uncharacterized protein</fullName>
    </submittedName>
</protein>